<dbReference type="InterPro" id="IPR000014">
    <property type="entry name" value="PAS"/>
</dbReference>
<protein>
    <submittedName>
        <fullName evidence="5">Putative transcriptional regulator, araC family</fullName>
    </submittedName>
</protein>
<dbReference type="Pfam" id="PF00196">
    <property type="entry name" value="GerE"/>
    <property type="match status" value="1"/>
</dbReference>
<dbReference type="STRING" id="1844006.PhaeoP97_01259"/>
<evidence type="ECO:0000313" key="5">
    <source>
        <dbReference type="EMBL" id="APG46684.1"/>
    </source>
</evidence>
<organism evidence="5 6">
    <name type="scientific">Phaeobacter porticola</name>
    <dbReference type="NCBI Taxonomy" id="1844006"/>
    <lineage>
        <taxon>Bacteria</taxon>
        <taxon>Pseudomonadati</taxon>
        <taxon>Pseudomonadota</taxon>
        <taxon>Alphaproteobacteria</taxon>
        <taxon>Rhodobacterales</taxon>
        <taxon>Roseobacteraceae</taxon>
        <taxon>Phaeobacter</taxon>
    </lineage>
</organism>
<dbReference type="GO" id="GO:0006355">
    <property type="term" value="P:regulation of DNA-templated transcription"/>
    <property type="evidence" value="ECO:0007669"/>
    <property type="project" value="InterPro"/>
</dbReference>
<evidence type="ECO:0000256" key="3">
    <source>
        <dbReference type="ARBA" id="ARBA00023163"/>
    </source>
</evidence>
<dbReference type="Pfam" id="PF13426">
    <property type="entry name" value="PAS_9"/>
    <property type="match status" value="1"/>
</dbReference>
<evidence type="ECO:0000256" key="2">
    <source>
        <dbReference type="ARBA" id="ARBA00023125"/>
    </source>
</evidence>
<dbReference type="NCBIfam" id="TIGR00229">
    <property type="entry name" value="sensory_box"/>
    <property type="match status" value="1"/>
</dbReference>
<gene>
    <name evidence="5" type="ORF">PhaeoP97_01259</name>
</gene>
<evidence type="ECO:0000259" key="4">
    <source>
        <dbReference type="PROSITE" id="PS50043"/>
    </source>
</evidence>
<dbReference type="Gene3D" id="3.30.450.20">
    <property type="entry name" value="PAS domain"/>
    <property type="match status" value="1"/>
</dbReference>
<dbReference type="InterPro" id="IPR000792">
    <property type="entry name" value="Tscrpt_reg_LuxR_C"/>
</dbReference>
<dbReference type="CDD" id="cd00130">
    <property type="entry name" value="PAS"/>
    <property type="match status" value="1"/>
</dbReference>
<dbReference type="EMBL" id="CP016364">
    <property type="protein sequence ID" value="APG46684.1"/>
    <property type="molecule type" value="Genomic_DNA"/>
</dbReference>
<evidence type="ECO:0000313" key="6">
    <source>
        <dbReference type="Proteomes" id="UP000183859"/>
    </source>
</evidence>
<dbReference type="PRINTS" id="PR00038">
    <property type="entry name" value="HTHLUXR"/>
</dbReference>
<keyword evidence="6" id="KW-1185">Reference proteome</keyword>
<dbReference type="InterPro" id="IPR016032">
    <property type="entry name" value="Sig_transdc_resp-reg_C-effctor"/>
</dbReference>
<dbReference type="SUPFAM" id="SSF46894">
    <property type="entry name" value="C-terminal effector domain of the bipartite response regulators"/>
    <property type="match status" value="1"/>
</dbReference>
<dbReference type="PANTHER" id="PTHR44688">
    <property type="entry name" value="DNA-BINDING TRANSCRIPTIONAL ACTIVATOR DEVR_DOSR"/>
    <property type="match status" value="1"/>
</dbReference>
<sequence>MRTKNCAPNIWPSDPNTPRRAGSCAGLGTLGLMQWHQPLFVRFARYRYRQFAQSYAVRDRSFDRSIRFALCLYSGYLLPMTDLAFEFAPVGIALLDQRVIQRCNQQFAETFGGDSSSYVGLPIAELYPSQEDFQRIGDRLQQPDAQSGHYNDERIMRRRDGDLFWCRVRGRSLTPEHHFRSGVWSFADISDDRPLVSLTPRERDVAILTCRGLSAKEIGAELNLSYRTIETHRAHLLVKFSARKLPELVAKLTGMPL</sequence>
<dbReference type="KEGG" id="php:PhaeoP97_01259"/>
<dbReference type="PANTHER" id="PTHR44688:SF16">
    <property type="entry name" value="DNA-BINDING TRANSCRIPTIONAL ACTIVATOR DEVR_DOSR"/>
    <property type="match status" value="1"/>
</dbReference>
<reference evidence="6" key="1">
    <citation type="submission" date="2016-07" db="EMBL/GenBank/DDBJ databases">
        <title>Phaeobacter portensis sp. nov., a tropodithietic acid producing bacterium isolated from a German harbor.</title>
        <authorList>
            <person name="Freese H.M."/>
            <person name="Bunk B."/>
            <person name="Breider S."/>
            <person name="Brinkhoff T."/>
        </authorList>
    </citation>
    <scope>NUCLEOTIDE SEQUENCE [LARGE SCALE GENOMIC DNA]</scope>
    <source>
        <strain evidence="6">P97</strain>
    </source>
</reference>
<dbReference type="AlphaFoldDB" id="A0A1L3I3I1"/>
<accession>A0A1L3I3I1</accession>
<dbReference type="PROSITE" id="PS50043">
    <property type="entry name" value="HTH_LUXR_2"/>
    <property type="match status" value="1"/>
</dbReference>
<proteinExistence type="predicted"/>
<keyword evidence="3" id="KW-0804">Transcription</keyword>
<keyword evidence="2" id="KW-0238">DNA-binding</keyword>
<dbReference type="InterPro" id="IPR035965">
    <property type="entry name" value="PAS-like_dom_sf"/>
</dbReference>
<keyword evidence="1" id="KW-0805">Transcription regulation</keyword>
<evidence type="ECO:0000256" key="1">
    <source>
        <dbReference type="ARBA" id="ARBA00023015"/>
    </source>
</evidence>
<dbReference type="InterPro" id="IPR036388">
    <property type="entry name" value="WH-like_DNA-bd_sf"/>
</dbReference>
<name>A0A1L3I3I1_9RHOB</name>
<feature type="domain" description="HTH luxR-type" evidence="4">
    <location>
        <begin position="191"/>
        <end position="256"/>
    </location>
</feature>
<dbReference type="PROSITE" id="PS00622">
    <property type="entry name" value="HTH_LUXR_1"/>
    <property type="match status" value="1"/>
</dbReference>
<dbReference type="GO" id="GO:0003677">
    <property type="term" value="F:DNA binding"/>
    <property type="evidence" value="ECO:0007669"/>
    <property type="project" value="UniProtKB-KW"/>
</dbReference>
<dbReference type="Proteomes" id="UP000183859">
    <property type="component" value="Chromosome"/>
</dbReference>
<dbReference type="SUPFAM" id="SSF55785">
    <property type="entry name" value="PYP-like sensor domain (PAS domain)"/>
    <property type="match status" value="1"/>
</dbReference>
<dbReference type="Gene3D" id="1.10.10.10">
    <property type="entry name" value="Winged helix-like DNA-binding domain superfamily/Winged helix DNA-binding domain"/>
    <property type="match status" value="1"/>
</dbReference>
<dbReference type="SMART" id="SM00421">
    <property type="entry name" value="HTH_LUXR"/>
    <property type="match status" value="1"/>
</dbReference>
<dbReference type="CDD" id="cd06170">
    <property type="entry name" value="LuxR_C_like"/>
    <property type="match status" value="1"/>
</dbReference>